<name>A9NRE7_PICSI</name>
<dbReference type="InterPro" id="IPR013785">
    <property type="entry name" value="Aldolase_TIM"/>
</dbReference>
<dbReference type="Gene3D" id="3.20.20.70">
    <property type="entry name" value="Aldolase class I"/>
    <property type="match status" value="1"/>
</dbReference>
<evidence type="ECO:0000256" key="1">
    <source>
        <dbReference type="ARBA" id="ARBA00010424"/>
    </source>
</evidence>
<protein>
    <recommendedName>
        <fullName evidence="4">Phosphosulfolactate synthase</fullName>
    </recommendedName>
</protein>
<feature type="region of interest" description="Disordered" evidence="2">
    <location>
        <begin position="1"/>
        <end position="23"/>
    </location>
</feature>
<proteinExistence type="evidence at transcript level"/>
<accession>A9NRE7</accession>
<dbReference type="InterPro" id="IPR003830">
    <property type="entry name" value="ComA_synth"/>
</dbReference>
<dbReference type="EMBL" id="EF083875">
    <property type="protein sequence ID" value="ABK23208.1"/>
    <property type="molecule type" value="mRNA"/>
</dbReference>
<dbReference type="InterPro" id="IPR036112">
    <property type="entry name" value="ComA_synth_sf"/>
</dbReference>
<dbReference type="PANTHER" id="PTHR48413">
    <property type="match status" value="1"/>
</dbReference>
<comment type="similarity">
    <text evidence="1">Belongs to the phosphosulfolactate synthase family.</text>
</comment>
<evidence type="ECO:0000256" key="2">
    <source>
        <dbReference type="SAM" id="MobiDB-lite"/>
    </source>
</evidence>
<dbReference type="Pfam" id="PF02679">
    <property type="entry name" value="ComA"/>
    <property type="match status" value="1"/>
</dbReference>
<dbReference type="AlphaFoldDB" id="A9NRE7"/>
<evidence type="ECO:0000313" key="3">
    <source>
        <dbReference type="EMBL" id="ABK23208.1"/>
    </source>
</evidence>
<sequence length="292" mass="32913">MAMFARNHFFEDEDEERPEKPRHYGLTEIRAPSYSITDLTRLEGILEAMGQFVDSLKFAGGTCSLMPKTFIKEITEMAHRHKVNVGTGDWAELLLQKGPSGFKQYVQECKDLGFDVIDLNADSLEVPEETLLRLIRIIKNERLKAKPLFGINFERSAIPSKEDRAFGAYIAPTPKGSEMIEDVELLIRKAERCLEAGADMIMIDAEGISGRADMLRTDAIAKIIGRLGLEKTMFEAASPETFEWFVRRYGSRVNLFVDHSHVGKLECFRSGALGMNPSSITRSRRLGPAIFF</sequence>
<evidence type="ECO:0008006" key="4">
    <source>
        <dbReference type="Google" id="ProtNLM"/>
    </source>
</evidence>
<reference evidence="3" key="1">
    <citation type="journal article" date="2008" name="BMC Genomics">
        <title>A conifer genomics resource of 200,000 spruce (Picea spp.) ESTs and 6,464 high-quality, sequence-finished full-length cDNAs for Sitka spruce (Picea sitchensis).</title>
        <authorList>
            <person name="Ralph S.G."/>
            <person name="Chun H.J."/>
            <person name="Kolosova N."/>
            <person name="Cooper D."/>
            <person name="Oddy C."/>
            <person name="Ritland C.E."/>
            <person name="Kirkpatrick R."/>
            <person name="Moore R."/>
            <person name="Barber S."/>
            <person name="Holt R.A."/>
            <person name="Jones S.J."/>
            <person name="Marra M.A."/>
            <person name="Douglas C.J."/>
            <person name="Ritland K."/>
            <person name="Bohlmann J."/>
        </authorList>
    </citation>
    <scope>NUCLEOTIDE SEQUENCE</scope>
    <source>
        <tissue evidence="3">Green portion of the leader tissue</tissue>
    </source>
</reference>
<dbReference type="PANTHER" id="PTHR48413:SF1">
    <property type="entry name" value="PROTEIN HEAT-STRESS-ASSOCIATED 32"/>
    <property type="match status" value="1"/>
</dbReference>
<organism evidence="3">
    <name type="scientific">Picea sitchensis</name>
    <name type="common">Sitka spruce</name>
    <name type="synonym">Pinus sitchensis</name>
    <dbReference type="NCBI Taxonomy" id="3332"/>
    <lineage>
        <taxon>Eukaryota</taxon>
        <taxon>Viridiplantae</taxon>
        <taxon>Streptophyta</taxon>
        <taxon>Embryophyta</taxon>
        <taxon>Tracheophyta</taxon>
        <taxon>Spermatophyta</taxon>
        <taxon>Pinopsida</taxon>
        <taxon>Pinidae</taxon>
        <taxon>Conifers I</taxon>
        <taxon>Pinales</taxon>
        <taxon>Pinaceae</taxon>
        <taxon>Picea</taxon>
    </lineage>
</organism>
<dbReference type="SUPFAM" id="SSF102110">
    <property type="entry name" value="(2r)-phospho-3-sulfolactate synthase ComA"/>
    <property type="match status" value="1"/>
</dbReference>